<dbReference type="AlphaFoldDB" id="A0A023I1I9"/>
<keyword evidence="3" id="KW-0496">Mitochondrion</keyword>
<proteinExistence type="predicted"/>
<dbReference type="EMBL" id="KF030962">
    <property type="protein sequence ID" value="AGS17931.1"/>
    <property type="molecule type" value="Genomic_DNA"/>
</dbReference>
<geneLocation type="mitochondrion" evidence="3"/>
<name>A0A023I1I9_ANOAN</name>
<evidence type="ECO:0000313" key="2">
    <source>
        <dbReference type="EMBL" id="AGS17931.1"/>
    </source>
</evidence>
<evidence type="ECO:0000313" key="3">
    <source>
        <dbReference type="EMBL" id="AGS17945.1"/>
    </source>
</evidence>
<accession>A0A023I1I9</accession>
<keyword evidence="1" id="KW-0812">Transmembrane</keyword>
<reference evidence="3" key="1">
    <citation type="journal article" date="2016" name="Mitochondrial DNA">
        <title>Complete male mitochondrial genome of Anodonta anatina (Mollusca: Unionidae).</title>
        <authorList>
            <person name="Soroka M."/>
            <person name="Burzynski A."/>
        </authorList>
    </citation>
    <scope>NUCLEOTIDE SEQUENCE</scope>
    <source>
        <strain evidence="2">247</strain>
        <strain evidence="3">320</strain>
    </source>
</reference>
<organism evidence="3">
    <name type="scientific">Anodonta anatina</name>
    <name type="common">Duck mussel</name>
    <dbReference type="NCBI Taxonomy" id="143294"/>
    <lineage>
        <taxon>Eukaryota</taxon>
        <taxon>Metazoa</taxon>
        <taxon>Spiralia</taxon>
        <taxon>Lophotrochozoa</taxon>
        <taxon>Mollusca</taxon>
        <taxon>Bivalvia</taxon>
        <taxon>Autobranchia</taxon>
        <taxon>Heteroconchia</taxon>
        <taxon>Palaeoheterodonta</taxon>
        <taxon>Unionida</taxon>
        <taxon>Unionoidea</taxon>
        <taxon>Unionidae</taxon>
        <taxon>Anodontinae</taxon>
        <taxon>Anodonta</taxon>
    </lineage>
</organism>
<keyword evidence="1" id="KW-0472">Membrane</keyword>
<sequence length="61" mass="7202">MPQLSPVSWISIFLFLIGMFINTGVVNWWCGMEDYEVKQLKEVASSCHSRLFFWGKRFIKV</sequence>
<feature type="transmembrane region" description="Helical" evidence="1">
    <location>
        <begin position="6"/>
        <end position="30"/>
    </location>
</feature>
<keyword evidence="1" id="KW-1133">Transmembrane helix</keyword>
<dbReference type="EMBL" id="KF030963">
    <property type="protein sequence ID" value="AGS17945.1"/>
    <property type="molecule type" value="Genomic_DNA"/>
</dbReference>
<gene>
    <name evidence="3" type="primary">ATP8</name>
</gene>
<protein>
    <submittedName>
        <fullName evidence="3">ATP synthase F0 subunit 8</fullName>
    </submittedName>
</protein>
<evidence type="ECO:0000256" key="1">
    <source>
        <dbReference type="SAM" id="Phobius"/>
    </source>
</evidence>